<keyword evidence="2" id="KW-1185">Reference proteome</keyword>
<protein>
    <submittedName>
        <fullName evidence="1">Uncharacterized protein</fullName>
    </submittedName>
</protein>
<dbReference type="EMBL" id="JAACXV010000004">
    <property type="protein sequence ID" value="KAF7287680.1"/>
    <property type="molecule type" value="Genomic_DNA"/>
</dbReference>
<accession>A0A834J072</accession>
<sequence>MFNDCNNCKMAGLLLNHGLDGPKRSTYRLARWVFEFFNYFPKSGQNMKISGRIIHKLSLPRISPGRYF</sequence>
<name>A0A834J072_RHYFE</name>
<comment type="caution">
    <text evidence="1">The sequence shown here is derived from an EMBL/GenBank/DDBJ whole genome shotgun (WGS) entry which is preliminary data.</text>
</comment>
<proteinExistence type="predicted"/>
<dbReference type="Proteomes" id="UP000625711">
    <property type="component" value="Unassembled WGS sequence"/>
</dbReference>
<reference evidence="1" key="1">
    <citation type="submission" date="2020-08" db="EMBL/GenBank/DDBJ databases">
        <title>Genome sequencing and assembly of the red palm weevil Rhynchophorus ferrugineus.</title>
        <authorList>
            <person name="Dias G.B."/>
            <person name="Bergman C.M."/>
            <person name="Manee M."/>
        </authorList>
    </citation>
    <scope>NUCLEOTIDE SEQUENCE</scope>
    <source>
        <strain evidence="1">AA-2017</strain>
        <tissue evidence="1">Whole larva</tissue>
    </source>
</reference>
<evidence type="ECO:0000313" key="2">
    <source>
        <dbReference type="Proteomes" id="UP000625711"/>
    </source>
</evidence>
<dbReference type="AlphaFoldDB" id="A0A834J072"/>
<organism evidence="1 2">
    <name type="scientific">Rhynchophorus ferrugineus</name>
    <name type="common">Red palm weevil</name>
    <name type="synonym">Curculio ferrugineus</name>
    <dbReference type="NCBI Taxonomy" id="354439"/>
    <lineage>
        <taxon>Eukaryota</taxon>
        <taxon>Metazoa</taxon>
        <taxon>Ecdysozoa</taxon>
        <taxon>Arthropoda</taxon>
        <taxon>Hexapoda</taxon>
        <taxon>Insecta</taxon>
        <taxon>Pterygota</taxon>
        <taxon>Neoptera</taxon>
        <taxon>Endopterygota</taxon>
        <taxon>Coleoptera</taxon>
        <taxon>Polyphaga</taxon>
        <taxon>Cucujiformia</taxon>
        <taxon>Curculionidae</taxon>
        <taxon>Dryophthorinae</taxon>
        <taxon>Rhynchophorus</taxon>
    </lineage>
</organism>
<evidence type="ECO:0000313" key="1">
    <source>
        <dbReference type="EMBL" id="KAF7287680.1"/>
    </source>
</evidence>
<gene>
    <name evidence="1" type="ORF">GWI33_006021</name>
</gene>